<sequence>MTEPAHSPEFATPPGAVTSFGELAGLFLRLGATAFGGPAAHVALLEEEVVRRRGWLTQERFLDLLSAANLIPGPNSTELAIHIGYERRGWAGLLVAGVCFILPAMLLVMGFAWAYVRYGTLPALAGVLYGVKPVIVAVVAQALWSLGKSALRTWPLRAAAAVVLLLSLLGVHELLLLFAAGVATGAWRWPALERKAVPPALGLLLGAVAALALLPALLGLGPGGPPNGAPPPLGLLPLGLSFLKIGSVLYGSGYVLLAFLDAELVQRFHWLSQGQLLDAVVVGQVTPGPVFTTATFVGYVLQGWRGALVATVGIFLPAFLFVGISIKLVAQLRQSPLAGAFLDGLNAASWALMAAVSLMLARTALLDGPTGALAAVSAWLLLRYRVNSAWLVLGGAALGYGLQQTGLL</sequence>
<keyword evidence="3" id="KW-1003">Cell membrane</keyword>
<evidence type="ECO:0000256" key="6">
    <source>
        <dbReference type="ARBA" id="ARBA00023136"/>
    </source>
</evidence>
<evidence type="ECO:0000313" key="8">
    <source>
        <dbReference type="EMBL" id="GAA4367631.1"/>
    </source>
</evidence>
<dbReference type="Proteomes" id="UP001501153">
    <property type="component" value="Unassembled WGS sequence"/>
</dbReference>
<feature type="transmembrane region" description="Helical" evidence="7">
    <location>
        <begin position="308"/>
        <end position="330"/>
    </location>
</feature>
<comment type="similarity">
    <text evidence="2">Belongs to the chromate ion transporter (CHR) (TC 2.A.51) family.</text>
</comment>
<comment type="caution">
    <text evidence="8">The sequence shown here is derived from an EMBL/GenBank/DDBJ whole genome shotgun (WGS) entry which is preliminary data.</text>
</comment>
<evidence type="ECO:0000256" key="5">
    <source>
        <dbReference type="ARBA" id="ARBA00022989"/>
    </source>
</evidence>
<proteinExistence type="inferred from homology"/>
<keyword evidence="4 7" id="KW-0812">Transmembrane</keyword>
<organism evidence="8 9">
    <name type="scientific">Hymenobacter saemangeumensis</name>
    <dbReference type="NCBI Taxonomy" id="1084522"/>
    <lineage>
        <taxon>Bacteria</taxon>
        <taxon>Pseudomonadati</taxon>
        <taxon>Bacteroidota</taxon>
        <taxon>Cytophagia</taxon>
        <taxon>Cytophagales</taxon>
        <taxon>Hymenobacteraceae</taxon>
        <taxon>Hymenobacter</taxon>
    </lineage>
</organism>
<accession>A0ABP8ISA7</accession>
<name>A0ABP8ISA7_9BACT</name>
<dbReference type="NCBIfam" id="TIGR00937">
    <property type="entry name" value="2A51"/>
    <property type="match status" value="1"/>
</dbReference>
<evidence type="ECO:0000256" key="1">
    <source>
        <dbReference type="ARBA" id="ARBA00004651"/>
    </source>
</evidence>
<feature type="transmembrane region" description="Helical" evidence="7">
    <location>
        <begin position="280"/>
        <end position="301"/>
    </location>
</feature>
<dbReference type="PANTHER" id="PTHR33567">
    <property type="entry name" value="CHROMATE ION TRANSPORTER (EUROFUNG)"/>
    <property type="match status" value="1"/>
</dbReference>
<evidence type="ECO:0000256" key="4">
    <source>
        <dbReference type="ARBA" id="ARBA00022692"/>
    </source>
</evidence>
<dbReference type="InterPro" id="IPR014047">
    <property type="entry name" value="Chr_Tranpt_l_chain"/>
</dbReference>
<dbReference type="RefSeq" id="WP_345237882.1">
    <property type="nucleotide sequence ID" value="NZ_BAABGZ010000078.1"/>
</dbReference>
<dbReference type="EMBL" id="BAABGZ010000078">
    <property type="protein sequence ID" value="GAA4367631.1"/>
    <property type="molecule type" value="Genomic_DNA"/>
</dbReference>
<dbReference type="InterPro" id="IPR003370">
    <property type="entry name" value="Chromate_transpt"/>
</dbReference>
<feature type="transmembrane region" description="Helical" evidence="7">
    <location>
        <begin position="200"/>
        <end position="221"/>
    </location>
</feature>
<dbReference type="PIRSF" id="PIRSF004810">
    <property type="entry name" value="ChrA"/>
    <property type="match status" value="1"/>
</dbReference>
<gene>
    <name evidence="8" type="primary">chrA_2</name>
    <name evidence="8" type="ORF">GCM10023185_39700</name>
</gene>
<reference evidence="9" key="1">
    <citation type="journal article" date="2019" name="Int. J. Syst. Evol. Microbiol.">
        <title>The Global Catalogue of Microorganisms (GCM) 10K type strain sequencing project: providing services to taxonomists for standard genome sequencing and annotation.</title>
        <authorList>
            <consortium name="The Broad Institute Genomics Platform"/>
            <consortium name="The Broad Institute Genome Sequencing Center for Infectious Disease"/>
            <person name="Wu L."/>
            <person name="Ma J."/>
        </authorList>
    </citation>
    <scope>NUCLEOTIDE SEQUENCE [LARGE SCALE GENOMIC DNA]</scope>
    <source>
        <strain evidence="9">JCM 17923</strain>
    </source>
</reference>
<protein>
    <submittedName>
        <fullName evidence="8">Chromate efflux transporter</fullName>
    </submittedName>
</protein>
<comment type="subcellular location">
    <subcellularLocation>
        <location evidence="1">Cell membrane</location>
        <topology evidence="1">Multi-pass membrane protein</topology>
    </subcellularLocation>
</comment>
<evidence type="ECO:0000256" key="7">
    <source>
        <dbReference type="SAM" id="Phobius"/>
    </source>
</evidence>
<feature type="transmembrane region" description="Helical" evidence="7">
    <location>
        <begin position="127"/>
        <end position="146"/>
    </location>
</feature>
<feature type="transmembrane region" description="Helical" evidence="7">
    <location>
        <begin position="350"/>
        <end position="382"/>
    </location>
</feature>
<dbReference type="Pfam" id="PF02417">
    <property type="entry name" value="Chromate_transp"/>
    <property type="match status" value="2"/>
</dbReference>
<keyword evidence="6 7" id="KW-0472">Membrane</keyword>
<feature type="transmembrane region" description="Helical" evidence="7">
    <location>
        <begin position="90"/>
        <end position="115"/>
    </location>
</feature>
<dbReference type="PANTHER" id="PTHR33567:SF3">
    <property type="entry name" value="CHROMATE ION TRANSPORTER (EUROFUNG)"/>
    <property type="match status" value="1"/>
</dbReference>
<keyword evidence="9" id="KW-1185">Reference proteome</keyword>
<evidence type="ECO:0000313" key="9">
    <source>
        <dbReference type="Proteomes" id="UP001501153"/>
    </source>
</evidence>
<evidence type="ECO:0000256" key="2">
    <source>
        <dbReference type="ARBA" id="ARBA00005262"/>
    </source>
</evidence>
<feature type="transmembrane region" description="Helical" evidence="7">
    <location>
        <begin position="233"/>
        <end position="260"/>
    </location>
</feature>
<keyword evidence="5 7" id="KW-1133">Transmembrane helix</keyword>
<feature type="transmembrane region" description="Helical" evidence="7">
    <location>
        <begin position="158"/>
        <end position="180"/>
    </location>
</feature>
<evidence type="ECO:0000256" key="3">
    <source>
        <dbReference type="ARBA" id="ARBA00022475"/>
    </source>
</evidence>